<evidence type="ECO:0000313" key="6">
    <source>
        <dbReference type="EMBL" id="GLB69120.1"/>
    </source>
</evidence>
<organism evidence="6 7">
    <name type="scientific">Arthrobacter mangrovi</name>
    <dbReference type="NCBI Taxonomy" id="2966350"/>
    <lineage>
        <taxon>Bacteria</taxon>
        <taxon>Bacillati</taxon>
        <taxon>Actinomycetota</taxon>
        <taxon>Actinomycetes</taxon>
        <taxon>Micrococcales</taxon>
        <taxon>Micrococcaceae</taxon>
        <taxon>Arthrobacter</taxon>
    </lineage>
</organism>
<evidence type="ECO:0000256" key="2">
    <source>
        <dbReference type="ARBA" id="ARBA00005995"/>
    </source>
</evidence>
<evidence type="ECO:0000313" key="7">
    <source>
        <dbReference type="Proteomes" id="UP001209654"/>
    </source>
</evidence>
<dbReference type="SUPFAM" id="SSF51905">
    <property type="entry name" value="FAD/NAD(P)-binding domain"/>
    <property type="match status" value="1"/>
</dbReference>
<dbReference type="Gene3D" id="3.50.50.60">
    <property type="entry name" value="FAD/NAD(P)-binding domain"/>
    <property type="match status" value="1"/>
</dbReference>
<dbReference type="RefSeq" id="WP_264797207.1">
    <property type="nucleotide sequence ID" value="NZ_BRVS01000027.1"/>
</dbReference>
<dbReference type="InterPro" id="IPR011051">
    <property type="entry name" value="RmlC_Cupin_sf"/>
</dbReference>
<dbReference type="Pfam" id="PF01593">
    <property type="entry name" value="Amino_oxidase"/>
    <property type="match status" value="1"/>
</dbReference>
<gene>
    <name evidence="6" type="ORF">AHIS1636_35630</name>
</gene>
<keyword evidence="3" id="KW-0560">Oxidoreductase</keyword>
<dbReference type="InterPro" id="IPR050703">
    <property type="entry name" value="Flavin_MAO"/>
</dbReference>
<evidence type="ECO:0008006" key="8">
    <source>
        <dbReference type="Google" id="ProtNLM"/>
    </source>
</evidence>
<evidence type="ECO:0000256" key="1">
    <source>
        <dbReference type="ARBA" id="ARBA00001974"/>
    </source>
</evidence>
<keyword evidence="7" id="KW-1185">Reference proteome</keyword>
<dbReference type="InterPro" id="IPR014710">
    <property type="entry name" value="RmlC-like_jellyroll"/>
</dbReference>
<dbReference type="InterPro" id="IPR002937">
    <property type="entry name" value="Amino_oxidase"/>
</dbReference>
<dbReference type="InterPro" id="IPR013096">
    <property type="entry name" value="Cupin_2"/>
</dbReference>
<protein>
    <recommendedName>
        <fullName evidence="8">Amine oxidase</fullName>
    </recommendedName>
</protein>
<feature type="domain" description="Cupin type-2" evidence="5">
    <location>
        <begin position="496"/>
        <end position="539"/>
    </location>
</feature>
<sequence>MEEQTNYDAIVVGAGFAGLIAARDLAARGQRVVVLESQERIGGRTWYKEFPGSGRKVEYGGTWFSTESMSSLATEIDRYRVEVVDQPAPKTFVWDTGGVRRATAPIPAEEFGAAEAFLAALHRAMAAVPGGAIVAGTDYSEWDVAITEWEPTKALPLASREFVYAWAAMYGGCAPGEVSVLHYARMMAEFGDRASALYDGLAQKFAHGTTQLAEAILADSGADIVLSTPVTAIAQDSTGVRVDTARGPYTAETIVCTVPLNALHRIRFEPPLPSDKAAAIRAGHPCRSIKVWARATGVPEGLFALGWGGPIQWLSNEYSLADGSSLVVGFGYDPQALRASDPRAVEAAIRKYAPDAVVLACDAHDWDSDDNSDGAWSIWGPGWVVAGHEQAFDKPHGRVHFASSDLAKQWPGWIDGAIHSGAAQARKAADPDNQEKEGNGMTEKTLAAEQAAVFRRTDIPAVSPDWPGVRSRWITPPPAEGGWIGGLLAEWELEAAGWADTHPHDEYAFVIEGELHVECAGVEHVLSPGDTICVPGGQTGRYWAPVYARMLGVWGPNPDGDETEHGECFAIKGDAQ</sequence>
<dbReference type="Pfam" id="PF07883">
    <property type="entry name" value="Cupin_2"/>
    <property type="match status" value="1"/>
</dbReference>
<reference evidence="6 7" key="1">
    <citation type="journal article" date="2023" name="Int. J. Syst. Evol. Microbiol.">
        <title>Arthrobacter mangrovi sp. nov., an actinobacterium isolated from the rhizosphere of a mangrove.</title>
        <authorList>
            <person name="Hamada M."/>
            <person name="Saitou S."/>
            <person name="Enomoto N."/>
            <person name="Nanri K."/>
            <person name="Hidaka K."/>
            <person name="Miura T."/>
            <person name="Tamura T."/>
        </authorList>
    </citation>
    <scope>NUCLEOTIDE SEQUENCE [LARGE SCALE GENOMIC DNA]</scope>
    <source>
        <strain evidence="6 7">NBRC 112813</strain>
    </source>
</reference>
<evidence type="ECO:0000259" key="5">
    <source>
        <dbReference type="Pfam" id="PF07883"/>
    </source>
</evidence>
<dbReference type="PRINTS" id="PR00757">
    <property type="entry name" value="AMINEOXDASEF"/>
</dbReference>
<proteinExistence type="inferred from homology"/>
<feature type="domain" description="Amine oxidase" evidence="4">
    <location>
        <begin position="16"/>
        <end position="427"/>
    </location>
</feature>
<dbReference type="InterPro" id="IPR001613">
    <property type="entry name" value="Flavin_amine_oxidase"/>
</dbReference>
<name>A0ABQ5MYX2_9MICC</name>
<comment type="similarity">
    <text evidence="2">Belongs to the flavin monoamine oxidase family.</text>
</comment>
<dbReference type="Gene3D" id="2.60.120.10">
    <property type="entry name" value="Jelly Rolls"/>
    <property type="match status" value="1"/>
</dbReference>
<accession>A0ABQ5MYX2</accession>
<comment type="caution">
    <text evidence="6">The sequence shown here is derived from an EMBL/GenBank/DDBJ whole genome shotgun (WGS) entry which is preliminary data.</text>
</comment>
<dbReference type="SUPFAM" id="SSF51182">
    <property type="entry name" value="RmlC-like cupins"/>
    <property type="match status" value="1"/>
</dbReference>
<comment type="cofactor">
    <cofactor evidence="1">
        <name>FAD</name>
        <dbReference type="ChEBI" id="CHEBI:57692"/>
    </cofactor>
</comment>
<dbReference type="PANTHER" id="PTHR43563">
    <property type="entry name" value="AMINE OXIDASE"/>
    <property type="match status" value="1"/>
</dbReference>
<dbReference type="InterPro" id="IPR036188">
    <property type="entry name" value="FAD/NAD-bd_sf"/>
</dbReference>
<evidence type="ECO:0000259" key="4">
    <source>
        <dbReference type="Pfam" id="PF01593"/>
    </source>
</evidence>
<dbReference type="EMBL" id="BRVS01000027">
    <property type="protein sequence ID" value="GLB69120.1"/>
    <property type="molecule type" value="Genomic_DNA"/>
</dbReference>
<dbReference type="Proteomes" id="UP001209654">
    <property type="component" value="Unassembled WGS sequence"/>
</dbReference>
<evidence type="ECO:0000256" key="3">
    <source>
        <dbReference type="ARBA" id="ARBA00023002"/>
    </source>
</evidence>
<dbReference type="PANTHER" id="PTHR43563:SF1">
    <property type="entry name" value="AMINE OXIDASE [FLAVIN-CONTAINING] B"/>
    <property type="match status" value="1"/>
</dbReference>